<accession>A0A2N1N543</accession>
<dbReference type="EMBL" id="LLXL01000781">
    <property type="protein sequence ID" value="PKK68969.1"/>
    <property type="molecule type" value="Genomic_DNA"/>
</dbReference>
<reference evidence="1 2" key="2">
    <citation type="submission" date="2017-10" db="EMBL/GenBank/DDBJ databases">
        <title>Extensive intraspecific genome diversity in a model arbuscular mycorrhizal fungus.</title>
        <authorList>
            <person name="Chen E.C.H."/>
            <person name="Morin E."/>
            <person name="Baudet D."/>
            <person name="Noel J."/>
            <person name="Ndikumana S."/>
            <person name="Charron P."/>
            <person name="St-Onge C."/>
            <person name="Giorgi J."/>
            <person name="Grigoriev I.V."/>
            <person name="Roux C."/>
            <person name="Martin F.M."/>
            <person name="Corradi N."/>
        </authorList>
    </citation>
    <scope>NUCLEOTIDE SEQUENCE [LARGE SCALE GENOMIC DNA]</scope>
    <source>
        <strain evidence="1 2">C2</strain>
    </source>
</reference>
<dbReference type="Proteomes" id="UP000233469">
    <property type="component" value="Unassembled WGS sequence"/>
</dbReference>
<organism evidence="1 2">
    <name type="scientific">Rhizophagus irregularis</name>
    <dbReference type="NCBI Taxonomy" id="588596"/>
    <lineage>
        <taxon>Eukaryota</taxon>
        <taxon>Fungi</taxon>
        <taxon>Fungi incertae sedis</taxon>
        <taxon>Mucoromycota</taxon>
        <taxon>Glomeromycotina</taxon>
        <taxon>Glomeromycetes</taxon>
        <taxon>Glomerales</taxon>
        <taxon>Glomeraceae</taxon>
        <taxon>Rhizophagus</taxon>
    </lineage>
</organism>
<proteinExistence type="predicted"/>
<sequence>MCANVRKISNNVQKCAKLCGMCGNVRKISNDVRKCAENKQRCAEMCRNVQKCAGCAEMCGGAYKIFVFFFEFYQMGRVFFQTLLDQIFIRLSKNDEWIMDGKQ</sequence>
<evidence type="ECO:0000313" key="1">
    <source>
        <dbReference type="EMBL" id="PKK68969.1"/>
    </source>
</evidence>
<name>A0A2N1N543_9GLOM</name>
<comment type="caution">
    <text evidence="1">The sequence shown here is derived from an EMBL/GenBank/DDBJ whole genome shotgun (WGS) entry which is preliminary data.</text>
</comment>
<reference evidence="1 2" key="1">
    <citation type="submission" date="2016-04" db="EMBL/GenBank/DDBJ databases">
        <title>Genome analyses suggest a sexual origin of heterokaryosis in a supposedly ancient asexual fungus.</title>
        <authorList>
            <person name="Ropars J."/>
            <person name="Sedzielewska K."/>
            <person name="Noel J."/>
            <person name="Charron P."/>
            <person name="Farinelli L."/>
            <person name="Marton T."/>
            <person name="Kruger M."/>
            <person name="Pelin A."/>
            <person name="Brachmann A."/>
            <person name="Corradi N."/>
        </authorList>
    </citation>
    <scope>NUCLEOTIDE SEQUENCE [LARGE SCALE GENOMIC DNA]</scope>
    <source>
        <strain evidence="1 2">C2</strain>
    </source>
</reference>
<evidence type="ECO:0000313" key="2">
    <source>
        <dbReference type="Proteomes" id="UP000233469"/>
    </source>
</evidence>
<dbReference type="AlphaFoldDB" id="A0A2N1N543"/>
<gene>
    <name evidence="1" type="ORF">RhiirC2_712982</name>
</gene>
<protein>
    <submittedName>
        <fullName evidence="1">Uncharacterized protein</fullName>
    </submittedName>
</protein>